<reference evidence="3 4" key="1">
    <citation type="submission" date="2015-11" db="EMBL/GenBank/DDBJ databases">
        <title>Genomic analysis of 38 Legionella species identifies large and diverse effector repertoires.</title>
        <authorList>
            <person name="Burstein D."/>
            <person name="Amaro F."/>
            <person name="Zusman T."/>
            <person name="Lifshitz Z."/>
            <person name="Cohen O."/>
            <person name="Gilbert J.A."/>
            <person name="Pupko T."/>
            <person name="Shuman H.A."/>
            <person name="Segal G."/>
        </authorList>
    </citation>
    <scope>NUCLEOTIDE SEQUENCE [LARGE SCALE GENOMIC DNA]</scope>
    <source>
        <strain evidence="3 4">Oak Ridge-10</strain>
    </source>
</reference>
<dbReference type="PATRIC" id="fig|29423.5.peg.2097"/>
<evidence type="ECO:0000256" key="1">
    <source>
        <dbReference type="ARBA" id="ARBA00010894"/>
    </source>
</evidence>
<dbReference type="Pfam" id="PF02325">
    <property type="entry name" value="CCB3_YggT"/>
    <property type="match status" value="2"/>
</dbReference>
<dbReference type="PANTHER" id="PTHR33219:SF14">
    <property type="entry name" value="PROTEIN COFACTOR ASSEMBLY OF COMPLEX C SUBUNIT B CCB3, CHLOROPLASTIC-RELATED"/>
    <property type="match status" value="1"/>
</dbReference>
<dbReference type="GO" id="GO:0016020">
    <property type="term" value="C:membrane"/>
    <property type="evidence" value="ECO:0007669"/>
    <property type="project" value="InterPro"/>
</dbReference>
<feature type="transmembrane region" description="Helical" evidence="2">
    <location>
        <begin position="6"/>
        <end position="24"/>
    </location>
</feature>
<dbReference type="AlphaFoldDB" id="A0A0W0WX12"/>
<evidence type="ECO:0000313" key="3">
    <source>
        <dbReference type="EMBL" id="KTD36862.1"/>
    </source>
</evidence>
<evidence type="ECO:0000313" key="4">
    <source>
        <dbReference type="Proteomes" id="UP000054858"/>
    </source>
</evidence>
<feature type="transmembrane region" description="Helical" evidence="2">
    <location>
        <begin position="72"/>
        <end position="103"/>
    </location>
</feature>
<dbReference type="RefSeq" id="WP_025385217.1">
    <property type="nucleotide sequence ID" value="NZ_LCUA01000027.1"/>
</dbReference>
<proteinExistence type="inferred from homology"/>
<keyword evidence="2" id="KW-0472">Membrane</keyword>
<comment type="similarity">
    <text evidence="1">Belongs to the YggT family.</text>
</comment>
<evidence type="ECO:0000256" key="2">
    <source>
        <dbReference type="SAM" id="Phobius"/>
    </source>
</evidence>
<accession>A0A0W0WX12</accession>
<dbReference type="InterPro" id="IPR003425">
    <property type="entry name" value="CCB3/YggT"/>
</dbReference>
<organism evidence="3 4">
    <name type="scientific">Legionella oakridgensis</name>
    <dbReference type="NCBI Taxonomy" id="29423"/>
    <lineage>
        <taxon>Bacteria</taxon>
        <taxon>Pseudomonadati</taxon>
        <taxon>Pseudomonadota</taxon>
        <taxon>Gammaproteobacteria</taxon>
        <taxon>Legionellales</taxon>
        <taxon>Legionellaceae</taxon>
        <taxon>Legionella</taxon>
    </lineage>
</organism>
<keyword evidence="2" id="KW-0812">Transmembrane</keyword>
<comment type="caution">
    <text evidence="3">The sequence shown here is derived from an EMBL/GenBank/DDBJ whole genome shotgun (WGS) entry which is preliminary data.</text>
</comment>
<feature type="transmembrane region" description="Helical" evidence="2">
    <location>
        <begin position="167"/>
        <end position="186"/>
    </location>
</feature>
<dbReference type="Proteomes" id="UP000054858">
    <property type="component" value="Unassembled WGS sequence"/>
</dbReference>
<dbReference type="PANTHER" id="PTHR33219">
    <property type="entry name" value="YLMG HOMOLOG PROTEIN 2, CHLOROPLASTIC"/>
    <property type="match status" value="1"/>
</dbReference>
<name>A0A0W0WX12_9GAMM</name>
<gene>
    <name evidence="3" type="primary">yggT</name>
    <name evidence="3" type="ORF">Loak_1998</name>
</gene>
<sequence length="189" mass="21756">MTGLANVGHFLFSLFFSLLTFFLWARIALRYLRVSALHPVSQAIFTLTNPIIAPLERLFPQKRPPRYDWAAFTILVILELIKFVLMGLIFLGIIMPITYLLAYTLADLIIQPCNLLFYAIVIRVVMSWVNPGWRHPAADFLYLITEPLFRIGRRIIPDISGFDFSPFIMMVILKVITLFISGLLPLRLI</sequence>
<dbReference type="EMBL" id="LNYP01000031">
    <property type="protein sequence ID" value="KTD36862.1"/>
    <property type="molecule type" value="Genomic_DNA"/>
</dbReference>
<protein>
    <submittedName>
        <fullName evidence="3">YggT family protein</fullName>
    </submittedName>
</protein>
<keyword evidence="2" id="KW-1133">Transmembrane helix</keyword>